<dbReference type="SUPFAM" id="SSF53474">
    <property type="entry name" value="alpha/beta-Hydrolases"/>
    <property type="match status" value="1"/>
</dbReference>
<protein>
    <submittedName>
        <fullName evidence="3">Dienelactone hydrolase</fullName>
    </submittedName>
</protein>
<keyword evidence="3" id="KW-0378">Hydrolase</keyword>
<dbReference type="InParanoid" id="A0A136IWV1"/>
<reference evidence="4" key="1">
    <citation type="submission" date="2016-02" db="EMBL/GenBank/DDBJ databases">
        <title>Draft genome sequence of Microdochium bolleyi, a fungal endophyte of beachgrass.</title>
        <authorList>
            <consortium name="DOE Joint Genome Institute"/>
            <person name="David A.S."/>
            <person name="May G."/>
            <person name="Haridas S."/>
            <person name="Lim J."/>
            <person name="Wang M."/>
            <person name="Labutti K."/>
            <person name="Lipzen A."/>
            <person name="Barry K."/>
            <person name="Grigoriev I.V."/>
        </authorList>
    </citation>
    <scope>NUCLEOTIDE SEQUENCE [LARGE SCALE GENOMIC DNA]</scope>
    <source>
        <strain evidence="4">J235TASD1</strain>
    </source>
</reference>
<dbReference type="EMBL" id="KQ964255">
    <property type="protein sequence ID" value="KXJ89500.1"/>
    <property type="molecule type" value="Genomic_DNA"/>
</dbReference>
<dbReference type="Pfam" id="PF01738">
    <property type="entry name" value="DLH"/>
    <property type="match status" value="1"/>
</dbReference>
<sequence length="266" mass="28497">MVRVARLFALVGALPLLVSGTALHGPKCPVVDTSIIAHTGKSVGSIKDIEGVNTYITGPKKSKTAVLYLTDVFGIQLSQNKLLADSFGRAGFLTVMPDLFQGQPAPEDINGTPGFDLAQFLYDHRPEVTDPIIASTVNYMRSTLKVDKIAVTGYCFGGRYSFRVIAAGKGADVGFAAHPSLLETAEVQAITKPVSLACAQTDDLFPAARRHEVEDLIFASGQQASVATYGGTQHGFAVRANISDPRQKFGKEEAFVQAVSFFQKWA</sequence>
<name>A0A136IWV1_9PEZI</name>
<evidence type="ECO:0000313" key="3">
    <source>
        <dbReference type="EMBL" id="KXJ89500.1"/>
    </source>
</evidence>
<keyword evidence="1" id="KW-0732">Signal</keyword>
<dbReference type="PANTHER" id="PTHR17630:SF44">
    <property type="entry name" value="PROTEIN AIM2"/>
    <property type="match status" value="1"/>
</dbReference>
<dbReference type="InterPro" id="IPR002925">
    <property type="entry name" value="Dienelactn_hydro"/>
</dbReference>
<organism evidence="3 4">
    <name type="scientific">Microdochium bolleyi</name>
    <dbReference type="NCBI Taxonomy" id="196109"/>
    <lineage>
        <taxon>Eukaryota</taxon>
        <taxon>Fungi</taxon>
        <taxon>Dikarya</taxon>
        <taxon>Ascomycota</taxon>
        <taxon>Pezizomycotina</taxon>
        <taxon>Sordariomycetes</taxon>
        <taxon>Xylariomycetidae</taxon>
        <taxon>Xylariales</taxon>
        <taxon>Microdochiaceae</taxon>
        <taxon>Microdochium</taxon>
    </lineage>
</organism>
<accession>A0A136IWV1</accession>
<proteinExistence type="predicted"/>
<dbReference type="PANTHER" id="PTHR17630">
    <property type="entry name" value="DIENELACTONE HYDROLASE"/>
    <property type="match status" value="1"/>
</dbReference>
<evidence type="ECO:0000313" key="4">
    <source>
        <dbReference type="Proteomes" id="UP000070501"/>
    </source>
</evidence>
<feature type="chain" id="PRO_5007293226" evidence="1">
    <location>
        <begin position="21"/>
        <end position="266"/>
    </location>
</feature>
<dbReference type="OrthoDB" id="17560at2759"/>
<dbReference type="AlphaFoldDB" id="A0A136IWV1"/>
<dbReference type="Proteomes" id="UP000070501">
    <property type="component" value="Unassembled WGS sequence"/>
</dbReference>
<feature type="signal peptide" evidence="1">
    <location>
        <begin position="1"/>
        <end position="20"/>
    </location>
</feature>
<keyword evidence="4" id="KW-1185">Reference proteome</keyword>
<dbReference type="GO" id="GO:0016787">
    <property type="term" value="F:hydrolase activity"/>
    <property type="evidence" value="ECO:0007669"/>
    <property type="project" value="UniProtKB-KW"/>
</dbReference>
<feature type="domain" description="Dienelactone hydrolase" evidence="2">
    <location>
        <begin position="53"/>
        <end position="264"/>
    </location>
</feature>
<dbReference type="Gene3D" id="3.40.50.1820">
    <property type="entry name" value="alpha/beta hydrolase"/>
    <property type="match status" value="1"/>
</dbReference>
<dbReference type="InterPro" id="IPR029058">
    <property type="entry name" value="AB_hydrolase_fold"/>
</dbReference>
<dbReference type="STRING" id="196109.A0A136IWV1"/>
<evidence type="ECO:0000259" key="2">
    <source>
        <dbReference type="Pfam" id="PF01738"/>
    </source>
</evidence>
<gene>
    <name evidence="3" type="ORF">Micbo1qcDRAFT_12873</name>
</gene>
<evidence type="ECO:0000256" key="1">
    <source>
        <dbReference type="SAM" id="SignalP"/>
    </source>
</evidence>